<organism evidence="1 2">
    <name type="scientific">Crocosphaera watsonii WH 0003</name>
    <dbReference type="NCBI Taxonomy" id="423471"/>
    <lineage>
        <taxon>Bacteria</taxon>
        <taxon>Bacillati</taxon>
        <taxon>Cyanobacteriota</taxon>
        <taxon>Cyanophyceae</taxon>
        <taxon>Oscillatoriophycideae</taxon>
        <taxon>Chroococcales</taxon>
        <taxon>Aphanothecaceae</taxon>
        <taxon>Crocosphaera</taxon>
    </lineage>
</organism>
<dbReference type="AlphaFoldDB" id="G5JA46"/>
<gene>
    <name evidence="1" type="ORF">CWATWH0003_4308</name>
</gene>
<dbReference type="InterPro" id="IPR027417">
    <property type="entry name" value="P-loop_NTPase"/>
</dbReference>
<dbReference type="GeneID" id="88767754"/>
<dbReference type="Gene3D" id="3.40.50.300">
    <property type="entry name" value="P-loop containing nucleotide triphosphate hydrolases"/>
    <property type="match status" value="1"/>
</dbReference>
<dbReference type="PATRIC" id="fig|423471.3.peg.4032"/>
<comment type="caution">
    <text evidence="1">The sequence shown here is derived from an EMBL/GenBank/DDBJ whole genome shotgun (WGS) entry which is preliminary data.</text>
</comment>
<sequence>MGNQETNENWQGINIKGGEVTINNPVSNYGEKSHKKHKPNLTEQELKELYCHFLQQIQVKYQELKLFHTQDKVKLQDQYIPIQVTLERQFTHEIETIRNYGIFDLDSTDAYAIKGIKEETKTVKVDWGEAKKDHEKIMVLADPGMGKSTLLKNETVIKVKEELENIENRLINDVVFPLFIR</sequence>
<protein>
    <submittedName>
        <fullName evidence="1">PBS lyase HEAT-like repeat domain protein</fullName>
    </submittedName>
</protein>
<dbReference type="GO" id="GO:0016829">
    <property type="term" value="F:lyase activity"/>
    <property type="evidence" value="ECO:0007669"/>
    <property type="project" value="UniProtKB-KW"/>
</dbReference>
<dbReference type="EMBL" id="AESD01000653">
    <property type="protein sequence ID" value="EHJ10926.1"/>
    <property type="molecule type" value="Genomic_DNA"/>
</dbReference>
<dbReference type="RefSeq" id="WP_007312226.1">
    <property type="nucleotide sequence ID" value="NZ_AESD01000653.1"/>
</dbReference>
<evidence type="ECO:0000313" key="2">
    <source>
        <dbReference type="Proteomes" id="UP000003477"/>
    </source>
</evidence>
<reference evidence="1 2" key="1">
    <citation type="journal article" date="2011" name="Front. Microbiol.">
        <title>Two Strains of Crocosphaera watsonii with Highly Conserved Genomes are Distinguished by Strain-Specific Features.</title>
        <authorList>
            <person name="Bench S.R."/>
            <person name="Ilikchyan I.N."/>
            <person name="Tripp H.J."/>
            <person name="Zehr J.P."/>
        </authorList>
    </citation>
    <scope>NUCLEOTIDE SEQUENCE [LARGE SCALE GENOMIC DNA]</scope>
    <source>
        <strain evidence="1 2">WH 0003</strain>
    </source>
</reference>
<keyword evidence="1" id="KW-0456">Lyase</keyword>
<name>G5JA46_CROWT</name>
<evidence type="ECO:0000313" key="1">
    <source>
        <dbReference type="EMBL" id="EHJ10926.1"/>
    </source>
</evidence>
<accession>G5JA46</accession>
<dbReference type="Proteomes" id="UP000003477">
    <property type="component" value="Unassembled WGS sequence"/>
</dbReference>
<proteinExistence type="predicted"/>